<dbReference type="RefSeq" id="WP_353683551.1">
    <property type="nucleotide sequence ID" value="NZ_CP144373.1"/>
</dbReference>
<dbReference type="Gene3D" id="6.10.250.2540">
    <property type="match status" value="1"/>
</dbReference>
<protein>
    <submittedName>
        <fullName evidence="3">Uncharacterized protein</fullName>
    </submittedName>
</protein>
<dbReference type="EMBL" id="CP144373">
    <property type="protein sequence ID" value="XCH46010.1"/>
    <property type="molecule type" value="Genomic_DNA"/>
</dbReference>
<keyword evidence="2" id="KW-1133">Transmembrane helix</keyword>
<dbReference type="AlphaFoldDB" id="A0AAU8GTV1"/>
<keyword evidence="2" id="KW-0472">Membrane</keyword>
<accession>A0AAU8GTV1</accession>
<keyword evidence="1" id="KW-0175">Coiled coil</keyword>
<proteinExistence type="predicted"/>
<reference evidence="3" key="1">
    <citation type="submission" date="2024-01" db="EMBL/GenBank/DDBJ databases">
        <title>The first autotrophic representatives of the genus Thermodesulfovibrio.</title>
        <authorList>
            <person name="Maltseva A.I."/>
            <person name="Elcheninov A.G."/>
            <person name="Kublanov I.V."/>
            <person name="Lebedinsky A.V."/>
            <person name="Frolov E.N."/>
        </authorList>
    </citation>
    <scope>NUCLEOTIDE SEQUENCE</scope>
    <source>
        <strain evidence="3">3907-1M</strain>
    </source>
</reference>
<evidence type="ECO:0000313" key="3">
    <source>
        <dbReference type="EMBL" id="XCH46010.1"/>
    </source>
</evidence>
<keyword evidence="2" id="KW-0812">Transmembrane</keyword>
<feature type="coiled-coil region" evidence="1">
    <location>
        <begin position="35"/>
        <end position="62"/>
    </location>
</feature>
<name>A0AAU8GTV1_9BACT</name>
<gene>
    <name evidence="3" type="ORF">V4D30_06635</name>
</gene>
<sequence length="151" mass="18147">MKKVLLIFILFVMFSITNSGYCKEVPFTLEDRDRIIRMEAKLSEIEKRFEQIDKRFEQIDKRFEQIDKRFEQIITFMWMLVAIFTGITSATIGFAIWDRRTMIKPFETKTRIIEEEINRDREKLNSVVEAFRNLAKTDEKVAEVLKRLNLL</sequence>
<dbReference type="KEGG" id="taut:V4D30_06635"/>
<organism evidence="3">
    <name type="scientific">Thermodesulfovibrio autotrophicus</name>
    <dbReference type="NCBI Taxonomy" id="3118333"/>
    <lineage>
        <taxon>Bacteria</taxon>
        <taxon>Pseudomonadati</taxon>
        <taxon>Nitrospirota</taxon>
        <taxon>Thermodesulfovibrionia</taxon>
        <taxon>Thermodesulfovibrionales</taxon>
        <taxon>Thermodesulfovibrionaceae</taxon>
        <taxon>Thermodesulfovibrio</taxon>
    </lineage>
</organism>
<evidence type="ECO:0000256" key="1">
    <source>
        <dbReference type="SAM" id="Coils"/>
    </source>
</evidence>
<evidence type="ECO:0000256" key="2">
    <source>
        <dbReference type="SAM" id="Phobius"/>
    </source>
</evidence>
<feature type="transmembrane region" description="Helical" evidence="2">
    <location>
        <begin position="73"/>
        <end position="97"/>
    </location>
</feature>